<sequence length="289" mass="30538">MSRVLTIDVPTGVNAYQLRTDRGSFAVLDAAPPLAARRGTALLLPGFSGSKEDFLPLLAPLAQAGFRAVAVDGRGQYESAGPREESAYAQRELALDVVAQSDALTRDGGGPLHLLGHSLGGLIARAAVLDAAPSPLPWASLTLMNCGPAAIETAQQVRTSMLIDALGGMDMDDIWQVMQAMDADGGTAAAASEVDAFHHRRWMGTTPEQLIATGRQLIAEPDRVTELAAAPLRKLVVSGSADRTWPVPWLDEMARRLGAERVVIDGGGHSPNVHRPQETAAALAAFWAR</sequence>
<dbReference type="RefSeq" id="WP_053927544.1">
    <property type="nucleotide sequence ID" value="NZ_LGKG01000185.1"/>
</dbReference>
<name>A0A0N0XQW9_9ACTN</name>
<evidence type="ECO:0000259" key="1">
    <source>
        <dbReference type="Pfam" id="PF12697"/>
    </source>
</evidence>
<evidence type="ECO:0000313" key="2">
    <source>
        <dbReference type="EMBL" id="KPC59296.1"/>
    </source>
</evidence>
<dbReference type="InterPro" id="IPR000073">
    <property type="entry name" value="AB_hydrolase_1"/>
</dbReference>
<gene>
    <name evidence="2" type="ORF">ADL29_35085</name>
</gene>
<keyword evidence="2" id="KW-0378">Hydrolase</keyword>
<organism evidence="2 3">
    <name type="scientific">Streptomyces chattanoogensis</name>
    <dbReference type="NCBI Taxonomy" id="66876"/>
    <lineage>
        <taxon>Bacteria</taxon>
        <taxon>Bacillati</taxon>
        <taxon>Actinomycetota</taxon>
        <taxon>Actinomycetes</taxon>
        <taxon>Kitasatosporales</taxon>
        <taxon>Streptomycetaceae</taxon>
        <taxon>Streptomyces</taxon>
    </lineage>
</organism>
<comment type="caution">
    <text evidence="2">The sequence shown here is derived from an EMBL/GenBank/DDBJ whole genome shotgun (WGS) entry which is preliminary data.</text>
</comment>
<reference evidence="3" key="1">
    <citation type="submission" date="2015-07" db="EMBL/GenBank/DDBJ databases">
        <authorList>
            <person name="Ju K.-S."/>
            <person name="Doroghazi J.R."/>
            <person name="Metcalf W.W."/>
        </authorList>
    </citation>
    <scope>NUCLEOTIDE SEQUENCE [LARGE SCALE GENOMIC DNA]</scope>
    <source>
        <strain evidence="3">NRRL ISP-5002</strain>
    </source>
</reference>
<dbReference type="Proteomes" id="UP000037982">
    <property type="component" value="Unassembled WGS sequence"/>
</dbReference>
<evidence type="ECO:0000313" key="3">
    <source>
        <dbReference type="Proteomes" id="UP000037982"/>
    </source>
</evidence>
<dbReference type="PANTHER" id="PTHR43194:SF2">
    <property type="entry name" value="PEROXISOMAL MEMBRANE PROTEIN LPX1"/>
    <property type="match status" value="1"/>
</dbReference>
<dbReference type="PATRIC" id="fig|66876.3.peg.7727"/>
<dbReference type="EMBL" id="LGKG01000185">
    <property type="protein sequence ID" value="KPC59296.1"/>
    <property type="molecule type" value="Genomic_DNA"/>
</dbReference>
<protein>
    <submittedName>
        <fullName evidence="2">Hydrolase</fullName>
    </submittedName>
</protein>
<dbReference type="Gene3D" id="3.40.50.1820">
    <property type="entry name" value="alpha/beta hydrolase"/>
    <property type="match status" value="1"/>
</dbReference>
<keyword evidence="3" id="KW-1185">Reference proteome</keyword>
<feature type="domain" description="AB hydrolase-1" evidence="1">
    <location>
        <begin position="42"/>
        <end position="282"/>
    </location>
</feature>
<dbReference type="GO" id="GO:0016787">
    <property type="term" value="F:hydrolase activity"/>
    <property type="evidence" value="ECO:0007669"/>
    <property type="project" value="UniProtKB-KW"/>
</dbReference>
<dbReference type="SUPFAM" id="SSF53474">
    <property type="entry name" value="alpha/beta-Hydrolases"/>
    <property type="match status" value="1"/>
</dbReference>
<dbReference type="InterPro" id="IPR050228">
    <property type="entry name" value="Carboxylesterase_BioH"/>
</dbReference>
<proteinExistence type="predicted"/>
<dbReference type="PANTHER" id="PTHR43194">
    <property type="entry name" value="HYDROLASE ALPHA/BETA FOLD FAMILY"/>
    <property type="match status" value="1"/>
</dbReference>
<accession>A0A0N0XQW9</accession>
<dbReference type="Pfam" id="PF12697">
    <property type="entry name" value="Abhydrolase_6"/>
    <property type="match status" value="1"/>
</dbReference>
<dbReference type="AlphaFoldDB" id="A0A0N0XQW9"/>
<dbReference type="InterPro" id="IPR029058">
    <property type="entry name" value="AB_hydrolase_fold"/>
</dbReference>